<evidence type="ECO:0000313" key="3">
    <source>
        <dbReference type="Proteomes" id="UP001054252"/>
    </source>
</evidence>
<comment type="caution">
    <text evidence="2">The sequence shown here is derived from an EMBL/GenBank/DDBJ whole genome shotgun (WGS) entry which is preliminary data.</text>
</comment>
<accession>A0AAV5KV09</accession>
<name>A0AAV5KV09_9ROSI</name>
<reference evidence="2 3" key="1">
    <citation type="journal article" date="2021" name="Commun. Biol.">
        <title>The genome of Shorea leprosula (Dipterocarpaceae) highlights the ecological relevance of drought in aseasonal tropical rainforests.</title>
        <authorList>
            <person name="Ng K.K.S."/>
            <person name="Kobayashi M.J."/>
            <person name="Fawcett J.A."/>
            <person name="Hatakeyama M."/>
            <person name="Paape T."/>
            <person name="Ng C.H."/>
            <person name="Ang C.C."/>
            <person name="Tnah L.H."/>
            <person name="Lee C.T."/>
            <person name="Nishiyama T."/>
            <person name="Sese J."/>
            <person name="O'Brien M.J."/>
            <person name="Copetti D."/>
            <person name="Mohd Noor M.I."/>
            <person name="Ong R.C."/>
            <person name="Putra M."/>
            <person name="Sireger I.Z."/>
            <person name="Indrioko S."/>
            <person name="Kosugi Y."/>
            <person name="Izuno A."/>
            <person name="Isagi Y."/>
            <person name="Lee S.L."/>
            <person name="Shimizu K.K."/>
        </authorList>
    </citation>
    <scope>NUCLEOTIDE SEQUENCE [LARGE SCALE GENOMIC DNA]</scope>
    <source>
        <strain evidence="2">214</strain>
    </source>
</reference>
<evidence type="ECO:0000259" key="1">
    <source>
        <dbReference type="Pfam" id="PF00646"/>
    </source>
</evidence>
<dbReference type="SUPFAM" id="SSF81383">
    <property type="entry name" value="F-box domain"/>
    <property type="match status" value="1"/>
</dbReference>
<dbReference type="EMBL" id="BPVZ01000079">
    <property type="protein sequence ID" value="GKV28495.1"/>
    <property type="molecule type" value="Genomic_DNA"/>
</dbReference>
<organism evidence="2 3">
    <name type="scientific">Rubroshorea leprosula</name>
    <dbReference type="NCBI Taxonomy" id="152421"/>
    <lineage>
        <taxon>Eukaryota</taxon>
        <taxon>Viridiplantae</taxon>
        <taxon>Streptophyta</taxon>
        <taxon>Embryophyta</taxon>
        <taxon>Tracheophyta</taxon>
        <taxon>Spermatophyta</taxon>
        <taxon>Magnoliopsida</taxon>
        <taxon>eudicotyledons</taxon>
        <taxon>Gunneridae</taxon>
        <taxon>Pentapetalae</taxon>
        <taxon>rosids</taxon>
        <taxon>malvids</taxon>
        <taxon>Malvales</taxon>
        <taxon>Dipterocarpaceae</taxon>
        <taxon>Rubroshorea</taxon>
    </lineage>
</organism>
<proteinExistence type="predicted"/>
<dbReference type="InterPro" id="IPR036047">
    <property type="entry name" value="F-box-like_dom_sf"/>
</dbReference>
<keyword evidence="3" id="KW-1185">Reference proteome</keyword>
<feature type="domain" description="F-box" evidence="1">
    <location>
        <begin position="11"/>
        <end position="49"/>
    </location>
</feature>
<dbReference type="Pfam" id="PF00646">
    <property type="entry name" value="F-box"/>
    <property type="match status" value="1"/>
</dbReference>
<protein>
    <recommendedName>
        <fullName evidence="1">F-box domain-containing protein</fullName>
    </recommendedName>
</protein>
<gene>
    <name evidence="2" type="ORF">SLEP1_g37542</name>
</gene>
<sequence length="115" mass="13057">MAVEQWKGDFISIMPDEILFYILSFLPTKTVEQTFHLSSRLRNLWNMSQVRHGTLQDIPSEVSSFIKSFYELDSIRLFGDLSFTLAVTASSLVPFWPIMASTGIFFIKGGALESI</sequence>
<dbReference type="AlphaFoldDB" id="A0AAV5KV09"/>
<evidence type="ECO:0000313" key="2">
    <source>
        <dbReference type="EMBL" id="GKV28495.1"/>
    </source>
</evidence>
<dbReference type="Proteomes" id="UP001054252">
    <property type="component" value="Unassembled WGS sequence"/>
</dbReference>
<dbReference type="InterPro" id="IPR001810">
    <property type="entry name" value="F-box_dom"/>
</dbReference>
<dbReference type="Gene3D" id="1.20.1280.50">
    <property type="match status" value="1"/>
</dbReference>